<dbReference type="RefSeq" id="WP_121203284.1">
    <property type="nucleotide sequence ID" value="NZ_RBZP01000002.1"/>
</dbReference>
<keyword evidence="9 14" id="KW-0479">Metal-binding</keyword>
<keyword evidence="11 14" id="KW-0408">Iron</keyword>
<dbReference type="InterPro" id="IPR012838">
    <property type="entry name" value="PFL1_activating"/>
</dbReference>
<dbReference type="GO" id="GO:0006006">
    <property type="term" value="P:glucose metabolic process"/>
    <property type="evidence" value="ECO:0007669"/>
    <property type="project" value="UniProtKB-KW"/>
</dbReference>
<sequence length="250" mass="28038">MKGRIHSVETCGTVDGPGLRYVIFTQGCPLRCQFCHNPDTWKMGDGKVVTVDEMVEDILNYLPFFQASGGGVTVSGGEPLLQSKFLIELFKELKKHGVHTTIDTAGGCFTKSPSFLETLDELLKLTDLVMLDIKQINPEKHKVLTGMSNEHILEFANYLKEKQVPIWVRHVLIPERSDYDEDLKGLAGFISTLSNVERVEVLPYHKLGVYKWENLGLNYPLEGIEAPSAERVENAERILGESIKKIAQHA</sequence>
<evidence type="ECO:0000259" key="15">
    <source>
        <dbReference type="PROSITE" id="PS51918"/>
    </source>
</evidence>
<proteinExistence type="inferred from homology"/>
<dbReference type="InterPro" id="IPR007197">
    <property type="entry name" value="rSAM"/>
</dbReference>
<evidence type="ECO:0000256" key="11">
    <source>
        <dbReference type="ARBA" id="ARBA00023004"/>
    </source>
</evidence>
<evidence type="ECO:0000256" key="13">
    <source>
        <dbReference type="ARBA" id="ARBA00047533"/>
    </source>
</evidence>
<evidence type="ECO:0000256" key="14">
    <source>
        <dbReference type="RuleBase" id="RU362053"/>
    </source>
</evidence>
<evidence type="ECO:0000256" key="3">
    <source>
        <dbReference type="ARBA" id="ARBA00009777"/>
    </source>
</evidence>
<comment type="similarity">
    <text evidence="3 14">Belongs to the organic radical-activating enzymes family.</text>
</comment>
<evidence type="ECO:0000256" key="2">
    <source>
        <dbReference type="ARBA" id="ARBA00004496"/>
    </source>
</evidence>
<name>A0A495A761_9BACI</name>
<dbReference type="OrthoDB" id="9782387at2"/>
<dbReference type="InterPro" id="IPR012839">
    <property type="entry name" value="Organic_radical_activase"/>
</dbReference>
<dbReference type="InterPro" id="IPR013785">
    <property type="entry name" value="Aldolase_TIM"/>
</dbReference>
<dbReference type="SFLD" id="SFLDF00278">
    <property type="entry name" value="pyruvate_formate-lyase_activas"/>
    <property type="match status" value="1"/>
</dbReference>
<comment type="cofactor">
    <cofactor evidence="14">
        <name>[4Fe-4S] cluster</name>
        <dbReference type="ChEBI" id="CHEBI:49883"/>
    </cofactor>
    <text evidence="14">Binds 1 [4Fe-4S] cluster. The cluster is coordinated with 3 cysteines and an exchangeable S-adenosyl-L-methionine.</text>
</comment>
<dbReference type="Gene3D" id="3.20.20.70">
    <property type="entry name" value="Aldolase class I"/>
    <property type="match status" value="1"/>
</dbReference>
<evidence type="ECO:0000256" key="10">
    <source>
        <dbReference type="ARBA" id="ARBA00023002"/>
    </source>
</evidence>
<comment type="caution">
    <text evidence="16">The sequence shown here is derived from an EMBL/GenBank/DDBJ whole genome shotgun (WGS) entry which is preliminary data.</text>
</comment>
<dbReference type="InterPro" id="IPR058240">
    <property type="entry name" value="rSAM_sf"/>
</dbReference>
<keyword evidence="8 14" id="KW-0949">S-adenosyl-L-methionine</keyword>
<evidence type="ECO:0000256" key="9">
    <source>
        <dbReference type="ARBA" id="ARBA00022723"/>
    </source>
</evidence>
<dbReference type="PIRSF" id="PIRSF000371">
    <property type="entry name" value="PFL_act_enz"/>
    <property type="match status" value="1"/>
</dbReference>
<evidence type="ECO:0000256" key="1">
    <source>
        <dbReference type="ARBA" id="ARBA00003141"/>
    </source>
</evidence>
<organism evidence="16 17">
    <name type="scientific">Oceanobacillus halophilus</name>
    <dbReference type="NCBI Taxonomy" id="930130"/>
    <lineage>
        <taxon>Bacteria</taxon>
        <taxon>Bacillati</taxon>
        <taxon>Bacillota</taxon>
        <taxon>Bacilli</taxon>
        <taxon>Bacillales</taxon>
        <taxon>Bacillaceae</taxon>
        <taxon>Oceanobacillus</taxon>
    </lineage>
</organism>
<evidence type="ECO:0000256" key="6">
    <source>
        <dbReference type="ARBA" id="ARBA00022485"/>
    </source>
</evidence>
<evidence type="ECO:0000256" key="4">
    <source>
        <dbReference type="ARBA" id="ARBA00012303"/>
    </source>
</evidence>
<dbReference type="GO" id="GO:0016829">
    <property type="term" value="F:lyase activity"/>
    <property type="evidence" value="ECO:0007669"/>
    <property type="project" value="UniProtKB-KW"/>
</dbReference>
<dbReference type="PANTHER" id="PTHR30352">
    <property type="entry name" value="PYRUVATE FORMATE-LYASE-ACTIVATING ENZYME"/>
    <property type="match status" value="1"/>
</dbReference>
<comment type="function">
    <text evidence="1 14">Activation of pyruvate formate-lyase under anaerobic conditions by generation of an organic free radical, using S-adenosylmethionine and reduced flavodoxin as cosubstrates to produce 5'-deoxy-adenosine.</text>
</comment>
<keyword evidence="16" id="KW-0456">Lyase</keyword>
<dbReference type="EC" id="1.97.1.4" evidence="4 14"/>
<dbReference type="InterPro" id="IPR040074">
    <property type="entry name" value="BssD/PflA/YjjW"/>
</dbReference>
<dbReference type="InterPro" id="IPR001989">
    <property type="entry name" value="Radical_activat_CS"/>
</dbReference>
<comment type="catalytic activity">
    <reaction evidence="13 14">
        <text>glycyl-[formate C-acetyltransferase] + reduced [flavodoxin] + S-adenosyl-L-methionine = glycin-2-yl radical-[formate C-acetyltransferase] + semiquinone [flavodoxin] + 5'-deoxyadenosine + L-methionine + H(+)</text>
        <dbReference type="Rhea" id="RHEA:19225"/>
        <dbReference type="Rhea" id="RHEA-COMP:10622"/>
        <dbReference type="Rhea" id="RHEA-COMP:12190"/>
        <dbReference type="Rhea" id="RHEA-COMP:12191"/>
        <dbReference type="Rhea" id="RHEA-COMP:14480"/>
        <dbReference type="ChEBI" id="CHEBI:15378"/>
        <dbReference type="ChEBI" id="CHEBI:17319"/>
        <dbReference type="ChEBI" id="CHEBI:29947"/>
        <dbReference type="ChEBI" id="CHEBI:32722"/>
        <dbReference type="ChEBI" id="CHEBI:57618"/>
        <dbReference type="ChEBI" id="CHEBI:57844"/>
        <dbReference type="ChEBI" id="CHEBI:59789"/>
        <dbReference type="ChEBI" id="CHEBI:140311"/>
        <dbReference type="EC" id="1.97.1.4"/>
    </reaction>
</comment>
<dbReference type="Proteomes" id="UP000269301">
    <property type="component" value="Unassembled WGS sequence"/>
</dbReference>
<evidence type="ECO:0000313" key="17">
    <source>
        <dbReference type="Proteomes" id="UP000269301"/>
    </source>
</evidence>
<evidence type="ECO:0000313" key="16">
    <source>
        <dbReference type="EMBL" id="RKQ35652.1"/>
    </source>
</evidence>
<dbReference type="PANTHER" id="PTHR30352:SF5">
    <property type="entry name" value="PYRUVATE FORMATE-LYASE 1-ACTIVATING ENZYME"/>
    <property type="match status" value="1"/>
</dbReference>
<dbReference type="InterPro" id="IPR034457">
    <property type="entry name" value="Organic_radical-activating"/>
</dbReference>
<dbReference type="GO" id="GO:0043365">
    <property type="term" value="F:[formate-C-acetyltransferase]-activating enzyme activity"/>
    <property type="evidence" value="ECO:0007669"/>
    <property type="project" value="UniProtKB-UniRule"/>
</dbReference>
<dbReference type="SFLD" id="SFLDG01066">
    <property type="entry name" value="organic_radical-activating_enz"/>
    <property type="match status" value="1"/>
</dbReference>
<dbReference type="PROSITE" id="PS01087">
    <property type="entry name" value="RADICAL_ACTIVATING"/>
    <property type="match status" value="1"/>
</dbReference>
<dbReference type="NCBIfam" id="TIGR02493">
    <property type="entry name" value="PFLA"/>
    <property type="match status" value="1"/>
</dbReference>
<protein>
    <recommendedName>
        <fullName evidence="5 14">Pyruvate formate-lyase-activating enzyme</fullName>
        <ecNumber evidence="4 14">1.97.1.4</ecNumber>
    </recommendedName>
</protein>
<evidence type="ECO:0000256" key="7">
    <source>
        <dbReference type="ARBA" id="ARBA00022490"/>
    </source>
</evidence>
<dbReference type="Pfam" id="PF04055">
    <property type="entry name" value="Radical_SAM"/>
    <property type="match status" value="1"/>
</dbReference>
<feature type="domain" description="Radical SAM core" evidence="15">
    <location>
        <begin position="14"/>
        <end position="242"/>
    </location>
</feature>
<dbReference type="CDD" id="cd01335">
    <property type="entry name" value="Radical_SAM"/>
    <property type="match status" value="1"/>
</dbReference>
<evidence type="ECO:0000256" key="8">
    <source>
        <dbReference type="ARBA" id="ARBA00022691"/>
    </source>
</evidence>
<dbReference type="SFLD" id="SFLDG01118">
    <property type="entry name" value="activating_enzymes__group_2"/>
    <property type="match status" value="1"/>
</dbReference>
<dbReference type="AlphaFoldDB" id="A0A495A761"/>
<keyword evidence="16" id="KW-0670">Pyruvate</keyword>
<keyword evidence="10 14" id="KW-0560">Oxidoreductase</keyword>
<gene>
    <name evidence="16" type="primary">pflA</name>
    <name evidence="16" type="ORF">D8M06_05135</name>
</gene>
<dbReference type="InterPro" id="IPR034465">
    <property type="entry name" value="Pyruvate_for-lyase_activase"/>
</dbReference>
<dbReference type="EMBL" id="RBZP01000002">
    <property type="protein sequence ID" value="RKQ35652.1"/>
    <property type="molecule type" value="Genomic_DNA"/>
</dbReference>
<dbReference type="SFLD" id="SFLDS00029">
    <property type="entry name" value="Radical_SAM"/>
    <property type="match status" value="1"/>
</dbReference>
<dbReference type="GO" id="GO:0046872">
    <property type="term" value="F:metal ion binding"/>
    <property type="evidence" value="ECO:0007669"/>
    <property type="project" value="UniProtKB-UniRule"/>
</dbReference>
<evidence type="ECO:0000256" key="5">
    <source>
        <dbReference type="ARBA" id="ARBA00021356"/>
    </source>
</evidence>
<keyword evidence="7 14" id="KW-0963">Cytoplasm</keyword>
<dbReference type="SUPFAM" id="SSF102114">
    <property type="entry name" value="Radical SAM enzymes"/>
    <property type="match status" value="1"/>
</dbReference>
<keyword evidence="12 14" id="KW-0411">Iron-sulfur</keyword>
<dbReference type="GO" id="GO:0051539">
    <property type="term" value="F:4 iron, 4 sulfur cluster binding"/>
    <property type="evidence" value="ECO:0007669"/>
    <property type="project" value="UniProtKB-UniRule"/>
</dbReference>
<comment type="subcellular location">
    <subcellularLocation>
        <location evidence="2 14">Cytoplasm</location>
    </subcellularLocation>
</comment>
<reference evidence="16 17" key="1">
    <citation type="journal article" date="2016" name="Int. J. Syst. Evol. Microbiol.">
        <title>Oceanobacillus halophilus sp. nov., a novel moderately halophilic bacterium from a hypersaline lake.</title>
        <authorList>
            <person name="Amoozegar M.A."/>
            <person name="Bagheri M."/>
            <person name="Makhdoumi A."/>
            <person name="Nikou M.M."/>
            <person name="Fazeli S.A.S."/>
            <person name="Schumann P."/>
            <person name="Sproer C."/>
            <person name="Sanchez-Porro C."/>
            <person name="Ventosa A."/>
        </authorList>
    </citation>
    <scope>NUCLEOTIDE SEQUENCE [LARGE SCALE GENOMIC DNA]</scope>
    <source>
        <strain evidence="16 17">DSM 23996</strain>
    </source>
</reference>
<keyword evidence="17" id="KW-1185">Reference proteome</keyword>
<dbReference type="GO" id="GO:0005737">
    <property type="term" value="C:cytoplasm"/>
    <property type="evidence" value="ECO:0007669"/>
    <property type="project" value="UniProtKB-SubCell"/>
</dbReference>
<dbReference type="PROSITE" id="PS51918">
    <property type="entry name" value="RADICAL_SAM"/>
    <property type="match status" value="1"/>
</dbReference>
<accession>A0A495A761</accession>
<evidence type="ECO:0000256" key="12">
    <source>
        <dbReference type="ARBA" id="ARBA00023014"/>
    </source>
</evidence>
<keyword evidence="6 14" id="KW-0004">4Fe-4S</keyword>